<evidence type="ECO:0000256" key="4">
    <source>
        <dbReference type="ARBA" id="ARBA00023002"/>
    </source>
</evidence>
<gene>
    <name evidence="5" type="ORF">BKA67DRAFT_659891</name>
</gene>
<name>A0A9P8UJG3_9PEZI</name>
<dbReference type="PANTHER" id="PTHR46720:SF3">
    <property type="entry name" value="FAD-BINDING DOMAIN-CONTAINING PROTEIN-RELATED"/>
    <property type="match status" value="1"/>
</dbReference>
<evidence type="ECO:0000313" key="5">
    <source>
        <dbReference type="EMBL" id="KAH6653257.1"/>
    </source>
</evidence>
<dbReference type="GO" id="GO:0044550">
    <property type="term" value="P:secondary metabolite biosynthetic process"/>
    <property type="evidence" value="ECO:0007669"/>
    <property type="project" value="TreeGrafter"/>
</dbReference>
<dbReference type="AlphaFoldDB" id="A0A9P8UJG3"/>
<evidence type="ECO:0008006" key="7">
    <source>
        <dbReference type="Google" id="ProtNLM"/>
    </source>
</evidence>
<dbReference type="PANTHER" id="PTHR46720">
    <property type="entry name" value="HYDROXYLASE, PUTATIVE (AFU_ORTHOLOGUE AFUA_3G01460)-RELATED"/>
    <property type="match status" value="1"/>
</dbReference>
<dbReference type="EMBL" id="JAGPXC010000005">
    <property type="protein sequence ID" value="KAH6653257.1"/>
    <property type="molecule type" value="Genomic_DNA"/>
</dbReference>
<evidence type="ECO:0000256" key="1">
    <source>
        <dbReference type="ARBA" id="ARBA00007992"/>
    </source>
</evidence>
<reference evidence="5" key="1">
    <citation type="journal article" date="2021" name="Nat. Commun.">
        <title>Genetic determinants of endophytism in the Arabidopsis root mycobiome.</title>
        <authorList>
            <person name="Mesny F."/>
            <person name="Miyauchi S."/>
            <person name="Thiergart T."/>
            <person name="Pickel B."/>
            <person name="Atanasova L."/>
            <person name="Karlsson M."/>
            <person name="Huettel B."/>
            <person name="Barry K.W."/>
            <person name="Haridas S."/>
            <person name="Chen C."/>
            <person name="Bauer D."/>
            <person name="Andreopoulos W."/>
            <person name="Pangilinan J."/>
            <person name="LaButti K."/>
            <person name="Riley R."/>
            <person name="Lipzen A."/>
            <person name="Clum A."/>
            <person name="Drula E."/>
            <person name="Henrissat B."/>
            <person name="Kohler A."/>
            <person name="Grigoriev I.V."/>
            <person name="Martin F.M."/>
            <person name="Hacquard S."/>
        </authorList>
    </citation>
    <scope>NUCLEOTIDE SEQUENCE</scope>
    <source>
        <strain evidence="5">MPI-SDFR-AT-0073</strain>
    </source>
</reference>
<sequence length="205" mass="22743">MKSHVSVRKDLFSSVLTVAKISAPAFFADGLNHDRNGETTDGTDELICEMYLGERGFEACRRSDFQQRIFSVLPDGCVKFSKNLLSVKDNPRDENILLEFEVAQWSRQMSPNTFSCVVIGCDGINSKMRSITFGPQTSRPAYSHKFAYRGLIDADDARRVVGVDKANGRFIYMGADAHVLTCPVAGGRMVNVVAFVTDSSPWVEE</sequence>
<keyword evidence="4" id="KW-0560">Oxidoreductase</keyword>
<accession>A0A9P8UJG3</accession>
<comment type="caution">
    <text evidence="5">The sequence shown here is derived from an EMBL/GenBank/DDBJ whole genome shotgun (WGS) entry which is preliminary data.</text>
</comment>
<proteinExistence type="inferred from homology"/>
<dbReference type="OrthoDB" id="417877at2759"/>
<dbReference type="RefSeq" id="XP_045957534.1">
    <property type="nucleotide sequence ID" value="XM_046107531.1"/>
</dbReference>
<keyword evidence="3" id="KW-0274">FAD</keyword>
<dbReference type="InterPro" id="IPR051104">
    <property type="entry name" value="FAD_monoxygenase"/>
</dbReference>
<evidence type="ECO:0000256" key="2">
    <source>
        <dbReference type="ARBA" id="ARBA00022630"/>
    </source>
</evidence>
<keyword evidence="6" id="KW-1185">Reference proteome</keyword>
<dbReference type="Gene3D" id="3.50.50.60">
    <property type="entry name" value="FAD/NAD(P)-binding domain"/>
    <property type="match status" value="1"/>
</dbReference>
<comment type="similarity">
    <text evidence="1">Belongs to the paxM FAD-dependent monooxygenase family.</text>
</comment>
<dbReference type="GO" id="GO:0016491">
    <property type="term" value="F:oxidoreductase activity"/>
    <property type="evidence" value="ECO:0007669"/>
    <property type="project" value="UniProtKB-KW"/>
</dbReference>
<dbReference type="Proteomes" id="UP000758603">
    <property type="component" value="Unassembled WGS sequence"/>
</dbReference>
<protein>
    <recommendedName>
        <fullName evidence="7">FAD-binding domain-containing protein</fullName>
    </recommendedName>
</protein>
<organism evidence="5 6">
    <name type="scientific">Truncatella angustata</name>
    <dbReference type="NCBI Taxonomy" id="152316"/>
    <lineage>
        <taxon>Eukaryota</taxon>
        <taxon>Fungi</taxon>
        <taxon>Dikarya</taxon>
        <taxon>Ascomycota</taxon>
        <taxon>Pezizomycotina</taxon>
        <taxon>Sordariomycetes</taxon>
        <taxon>Xylariomycetidae</taxon>
        <taxon>Amphisphaeriales</taxon>
        <taxon>Sporocadaceae</taxon>
        <taxon>Truncatella</taxon>
    </lineage>
</organism>
<dbReference type="InterPro" id="IPR036188">
    <property type="entry name" value="FAD/NAD-bd_sf"/>
</dbReference>
<evidence type="ECO:0000256" key="3">
    <source>
        <dbReference type="ARBA" id="ARBA00022827"/>
    </source>
</evidence>
<evidence type="ECO:0000313" key="6">
    <source>
        <dbReference type="Proteomes" id="UP000758603"/>
    </source>
</evidence>
<keyword evidence="2" id="KW-0285">Flavoprotein</keyword>
<dbReference type="GeneID" id="70136422"/>